<dbReference type="AlphaFoldDB" id="A0A131ZZ92"/>
<dbReference type="CDD" id="cd02440">
    <property type="entry name" value="AdoMet_MTases"/>
    <property type="match status" value="1"/>
</dbReference>
<keyword evidence="3" id="KW-0808">Transferase</keyword>
<dbReference type="Gene3D" id="3.40.50.150">
    <property type="entry name" value="Vaccinia Virus protein VP39"/>
    <property type="match status" value="1"/>
</dbReference>
<organism evidence="4 5">
    <name type="scientific">Sarcoptes scabiei</name>
    <name type="common">Itch mite</name>
    <name type="synonym">Acarus scabiei</name>
    <dbReference type="NCBI Taxonomy" id="52283"/>
    <lineage>
        <taxon>Eukaryota</taxon>
        <taxon>Metazoa</taxon>
        <taxon>Ecdysozoa</taxon>
        <taxon>Arthropoda</taxon>
        <taxon>Chelicerata</taxon>
        <taxon>Arachnida</taxon>
        <taxon>Acari</taxon>
        <taxon>Acariformes</taxon>
        <taxon>Sarcoptiformes</taxon>
        <taxon>Astigmata</taxon>
        <taxon>Psoroptidia</taxon>
        <taxon>Sarcoptoidea</taxon>
        <taxon>Sarcoptidae</taxon>
        <taxon>Sarcoptinae</taxon>
        <taxon>Sarcoptes</taxon>
    </lineage>
</organism>
<evidence type="ECO:0000256" key="3">
    <source>
        <dbReference type="ARBA" id="ARBA00022679"/>
    </source>
</evidence>
<dbReference type="VEuPathDB" id="VectorBase:SSCA008320"/>
<dbReference type="GO" id="GO:0106335">
    <property type="term" value="F:tRNA (5-carboxymethyluridine(34)-5-O)-methyltransferase activity"/>
    <property type="evidence" value="ECO:0007669"/>
    <property type="project" value="TreeGrafter"/>
</dbReference>
<dbReference type="GO" id="GO:0005737">
    <property type="term" value="C:cytoplasm"/>
    <property type="evidence" value="ECO:0007669"/>
    <property type="project" value="TreeGrafter"/>
</dbReference>
<protein>
    <submittedName>
        <fullName evidence="4">Methyltransferase-like protein 4</fullName>
    </submittedName>
</protein>
<evidence type="ECO:0000256" key="2">
    <source>
        <dbReference type="ARBA" id="ARBA00022603"/>
    </source>
</evidence>
<dbReference type="EMBL" id="JXLN01006809">
    <property type="protein sequence ID" value="KPM03971.1"/>
    <property type="molecule type" value="Genomic_DNA"/>
</dbReference>
<dbReference type="InterPro" id="IPR029063">
    <property type="entry name" value="SAM-dependent_MTases_sf"/>
</dbReference>
<comment type="caution">
    <text evidence="4">The sequence shown here is derived from an EMBL/GenBank/DDBJ whole genome shotgun (WGS) entry which is preliminary data.</text>
</comment>
<dbReference type="InterPro" id="IPR051422">
    <property type="entry name" value="AlkB_tRNA_MeTrf/Diox"/>
</dbReference>
<dbReference type="GO" id="GO:0005634">
    <property type="term" value="C:nucleus"/>
    <property type="evidence" value="ECO:0007669"/>
    <property type="project" value="TreeGrafter"/>
</dbReference>
<proteinExistence type="predicted"/>
<dbReference type="Gene3D" id="2.60.120.590">
    <property type="entry name" value="Alpha-ketoglutarate-dependent dioxygenase AlkB-like"/>
    <property type="match status" value="1"/>
</dbReference>
<evidence type="ECO:0000313" key="4">
    <source>
        <dbReference type="EMBL" id="KPM03971.1"/>
    </source>
</evidence>
<dbReference type="GO" id="GO:0030488">
    <property type="term" value="P:tRNA methylation"/>
    <property type="evidence" value="ECO:0007669"/>
    <property type="project" value="TreeGrafter"/>
</dbReference>
<dbReference type="SUPFAM" id="SSF53335">
    <property type="entry name" value="S-adenosyl-L-methionine-dependent methyltransferases"/>
    <property type="match status" value="1"/>
</dbReference>
<dbReference type="PANTHER" id="PTHR13069">
    <property type="entry name" value="ALKYLATED DNA REPAIR PROTEIN ALKB HOMOLOG 8"/>
    <property type="match status" value="1"/>
</dbReference>
<accession>A0A131ZZ92</accession>
<dbReference type="GO" id="GO:0002098">
    <property type="term" value="P:tRNA wobble uridine modification"/>
    <property type="evidence" value="ECO:0007669"/>
    <property type="project" value="TreeGrafter"/>
</dbReference>
<dbReference type="OrthoDB" id="271595at2759"/>
<dbReference type="Proteomes" id="UP000616769">
    <property type="component" value="Unassembled WGS sequence"/>
</dbReference>
<name>A0A131ZZ92_SARSC</name>
<gene>
    <name evidence="4" type="ORF">QR98_0024100</name>
</gene>
<dbReference type="Pfam" id="PF13489">
    <property type="entry name" value="Methyltransf_23"/>
    <property type="match status" value="1"/>
</dbReference>
<comment type="cofactor">
    <cofactor evidence="1">
        <name>Fe(2+)</name>
        <dbReference type="ChEBI" id="CHEBI:29033"/>
    </cofactor>
</comment>
<dbReference type="InterPro" id="IPR037151">
    <property type="entry name" value="AlkB-like_sf"/>
</dbReference>
<evidence type="ECO:0000256" key="1">
    <source>
        <dbReference type="ARBA" id="ARBA00001954"/>
    </source>
</evidence>
<sequence length="598" mass="69822">MTKLHLKNEKKFLSKIIQRYLSDHDRFDLDQLVETASSSSCVIVDNRNSQLESNLNLIKFLENHADHQNPLEDLFLMPDKMFLLLKFKSAEMTRKIEKLIVDDIVKLFEIENQPEDFRIFENFIYRSEDSDLISLAEHHFERARFFGKISSSENFESIHFGYAFDPNNLLDSALPTTFDKFIDRFKNFLPEKPDQLSIESFDPRKGQHIPMHCDNHSMFTEWTASFSVGSDVVLSWKNRMNHQAALTFFPSRSLMIIQNESRYLWDHGIARTVSDLIPMSDCSRKLYGIDRPCLSLSKRSKWYGFTFRKIRSSTKGPCVCDECRSQNQYLEIGNDPEKLENQFVHHTYDEIADHFSETRYKCWPNVSKFLHSLYPGSIVLDVGCGNGRFLGENPQIITLGTDHSANLLEICNRKNFETFIDDCLSIDSTLRNGIFDAILSIAVVHHFASDARRLRAIHAILNLLADNGQALIYVWAFEQQRNGSRTKYLKSIEKGKKIKCENGKTTESQDGQNLVLRIHSNRTEFREQDMLVPWSRKNSSNNLDGKYYRYYHLFKENELERLVEKIQIDETNYQCEIVKSFYDEGNWCVLVKKRLTTT</sequence>
<dbReference type="PANTHER" id="PTHR13069:SF21">
    <property type="entry name" value="ALKYLATED DNA REPAIR PROTEIN ALKB HOMOLOG 8"/>
    <property type="match status" value="1"/>
</dbReference>
<dbReference type="GO" id="GO:0000049">
    <property type="term" value="F:tRNA binding"/>
    <property type="evidence" value="ECO:0007669"/>
    <property type="project" value="TreeGrafter"/>
</dbReference>
<keyword evidence="2 4" id="KW-0489">Methyltransferase</keyword>
<dbReference type="SUPFAM" id="SSF51197">
    <property type="entry name" value="Clavaminate synthase-like"/>
    <property type="match status" value="1"/>
</dbReference>
<reference evidence="4 5" key="1">
    <citation type="journal article" date="2015" name="Parasit. Vectors">
        <title>Draft genome of the scabies mite.</title>
        <authorList>
            <person name="Rider S.D.Jr."/>
            <person name="Morgan M.S."/>
            <person name="Arlian L.G."/>
        </authorList>
    </citation>
    <scope>NUCLEOTIDE SEQUENCE [LARGE SCALE GENOMIC DNA]</scope>
    <source>
        <strain evidence="4">Arlian Lab</strain>
    </source>
</reference>
<evidence type="ECO:0000313" key="5">
    <source>
        <dbReference type="Proteomes" id="UP000616769"/>
    </source>
</evidence>